<sequence length="96" mass="10833">MKHERSTSTATLNQEEVVTEKSWNVVVWDDPVTPMPVVALIFRKIFGYSNNKATQLMMTVHHQGRAIVWSGVRDRAEGYCVKLQANGLLSTVEQDS</sequence>
<reference evidence="2" key="1">
    <citation type="submission" date="2020-05" db="EMBL/GenBank/DDBJ databases">
        <authorList>
            <person name="Chiriac C."/>
            <person name="Salcher M."/>
            <person name="Ghai R."/>
            <person name="Kavagutti S V."/>
        </authorList>
    </citation>
    <scope>NUCLEOTIDE SEQUENCE</scope>
</reference>
<dbReference type="PANTHER" id="PTHR33473:SF19">
    <property type="entry name" value="ATP-DEPENDENT CLP PROTEASE ADAPTER PROTEIN CLPS"/>
    <property type="match status" value="1"/>
</dbReference>
<gene>
    <name evidence="2" type="ORF">UFOPK2958_00268</name>
</gene>
<dbReference type="NCBIfam" id="NF000668">
    <property type="entry name" value="PRK00033.1-1"/>
    <property type="match status" value="1"/>
</dbReference>
<organism evidence="2">
    <name type="scientific">freshwater metagenome</name>
    <dbReference type="NCBI Taxonomy" id="449393"/>
    <lineage>
        <taxon>unclassified sequences</taxon>
        <taxon>metagenomes</taxon>
        <taxon>ecological metagenomes</taxon>
    </lineage>
</organism>
<dbReference type="HAMAP" id="MF_00302">
    <property type="entry name" value="ClpS"/>
    <property type="match status" value="1"/>
</dbReference>
<dbReference type="Gene3D" id="3.30.1390.10">
    <property type="match status" value="1"/>
</dbReference>
<dbReference type="EMBL" id="CAFAAB010000017">
    <property type="protein sequence ID" value="CAB4777096.1"/>
    <property type="molecule type" value="Genomic_DNA"/>
</dbReference>
<protein>
    <submittedName>
        <fullName evidence="2">Unannotated protein</fullName>
    </submittedName>
</protein>
<dbReference type="InterPro" id="IPR003769">
    <property type="entry name" value="ClpS_core"/>
</dbReference>
<dbReference type="InterPro" id="IPR022935">
    <property type="entry name" value="ClpS"/>
</dbReference>
<dbReference type="GO" id="GO:0030163">
    <property type="term" value="P:protein catabolic process"/>
    <property type="evidence" value="ECO:0007669"/>
    <property type="project" value="InterPro"/>
</dbReference>
<evidence type="ECO:0000259" key="1">
    <source>
        <dbReference type="Pfam" id="PF02617"/>
    </source>
</evidence>
<accession>A0A6J6W0W3</accession>
<evidence type="ECO:0000313" key="2">
    <source>
        <dbReference type="EMBL" id="CAB4777096.1"/>
    </source>
</evidence>
<dbReference type="Pfam" id="PF02617">
    <property type="entry name" value="ClpS"/>
    <property type="match status" value="1"/>
</dbReference>
<dbReference type="InterPro" id="IPR014719">
    <property type="entry name" value="Ribosomal_bL12_C/ClpS-like"/>
</dbReference>
<dbReference type="PANTHER" id="PTHR33473">
    <property type="entry name" value="ATP-DEPENDENT CLP PROTEASE ADAPTER PROTEIN CLPS1, CHLOROPLASTIC"/>
    <property type="match status" value="1"/>
</dbReference>
<dbReference type="AlphaFoldDB" id="A0A6J6W0W3"/>
<proteinExistence type="inferred from homology"/>
<dbReference type="SUPFAM" id="SSF54736">
    <property type="entry name" value="ClpS-like"/>
    <property type="match status" value="1"/>
</dbReference>
<dbReference type="GO" id="GO:0006508">
    <property type="term" value="P:proteolysis"/>
    <property type="evidence" value="ECO:0007669"/>
    <property type="project" value="InterPro"/>
</dbReference>
<name>A0A6J6W0W3_9ZZZZ</name>
<feature type="domain" description="Adaptor protein ClpS core" evidence="1">
    <location>
        <begin position="20"/>
        <end position="85"/>
    </location>
</feature>